<dbReference type="Proteomes" id="UP000297776">
    <property type="component" value="Unassembled WGS sequence"/>
</dbReference>
<accession>A0A4Y8LPV8</accession>
<evidence type="ECO:0000313" key="2">
    <source>
        <dbReference type="Proteomes" id="UP000297776"/>
    </source>
</evidence>
<gene>
    <name evidence="1" type="ORF">E2626_01555</name>
</gene>
<dbReference type="RefSeq" id="WP_134378935.1">
    <property type="nucleotide sequence ID" value="NZ_SORX01000001.1"/>
</dbReference>
<proteinExistence type="predicted"/>
<evidence type="ECO:0000313" key="1">
    <source>
        <dbReference type="EMBL" id="TFE04041.1"/>
    </source>
</evidence>
<comment type="caution">
    <text evidence="1">The sequence shown here is derived from an EMBL/GenBank/DDBJ whole genome shotgun (WGS) entry which is preliminary data.</text>
</comment>
<protein>
    <submittedName>
        <fullName evidence="1">Uncharacterized protein</fullName>
    </submittedName>
</protein>
<reference evidence="1 2" key="1">
    <citation type="submission" date="2019-03" db="EMBL/GenBank/DDBJ databases">
        <authorList>
            <person name="Yang Y."/>
        </authorList>
    </citation>
    <scope>NUCLEOTIDE SEQUENCE [LARGE SCALE GENOMIC DNA]</scope>
    <source>
        <strain evidence="1 2">ASL-1</strain>
    </source>
</reference>
<name>A0A4Y8LPV8_9BACL</name>
<dbReference type="OrthoDB" id="6636929at2"/>
<sequence>MNSITLEKWSDVVLPIPARYRAVITRDHKILFHETDMTPFINQDQRTFREDFMMYQFDGDNIISIVIKDMPFPPTHFDTFTDGTLLLASARCVRTDDWIQKNAGRYSLDGECLYKFVLGDGISAVAIDDEDTIWAGYYEEGVYGNYGWDEPIGSSGLVAFSSKGEVLFRPHLPMINELYYLNIQKANSIFAYYSLFSAIIHLDHFGRVQHSEIEEVMEVGPITIINESLITYDYHSKLLWSLKKQEGVYKKDKAFALKDQEGNDLYSEESAIRIRGNWLFVLNDSGIYRVELTMRMLEE</sequence>
<dbReference type="AlphaFoldDB" id="A0A4Y8LPV8"/>
<keyword evidence="2" id="KW-1185">Reference proteome</keyword>
<dbReference type="EMBL" id="SORX01000001">
    <property type="protein sequence ID" value="TFE04041.1"/>
    <property type="molecule type" value="Genomic_DNA"/>
</dbReference>
<organism evidence="1 2">
    <name type="scientific">Jeotgalibacillus salarius</name>
    <dbReference type="NCBI Taxonomy" id="546023"/>
    <lineage>
        <taxon>Bacteria</taxon>
        <taxon>Bacillati</taxon>
        <taxon>Bacillota</taxon>
        <taxon>Bacilli</taxon>
        <taxon>Bacillales</taxon>
        <taxon>Caryophanaceae</taxon>
        <taxon>Jeotgalibacillus</taxon>
    </lineage>
</organism>